<dbReference type="PROSITE" id="PS00678">
    <property type="entry name" value="WD_REPEATS_1"/>
    <property type="match status" value="1"/>
</dbReference>
<dbReference type="Gene3D" id="2.130.10.10">
    <property type="entry name" value="YVTN repeat-like/Quinoprotein amine dehydrogenase"/>
    <property type="match status" value="4"/>
</dbReference>
<evidence type="ECO:0000313" key="4">
    <source>
        <dbReference type="EMBL" id="CAE6474956.1"/>
    </source>
</evidence>
<dbReference type="Pfam" id="PF00400">
    <property type="entry name" value="WD40"/>
    <property type="match status" value="6"/>
</dbReference>
<dbReference type="InterPro" id="IPR020472">
    <property type="entry name" value="WD40_PAC1"/>
</dbReference>
<evidence type="ECO:0000256" key="2">
    <source>
        <dbReference type="ARBA" id="ARBA00022737"/>
    </source>
</evidence>
<feature type="repeat" description="WD" evidence="3">
    <location>
        <begin position="673"/>
        <end position="705"/>
    </location>
</feature>
<dbReference type="PANTHER" id="PTHR22847:SF637">
    <property type="entry name" value="WD REPEAT DOMAIN 5B"/>
    <property type="match status" value="1"/>
</dbReference>
<feature type="non-terminal residue" evidence="4">
    <location>
        <position position="1"/>
    </location>
</feature>
<dbReference type="EMBL" id="CAJMWT010003597">
    <property type="protein sequence ID" value="CAE6474956.1"/>
    <property type="molecule type" value="Genomic_DNA"/>
</dbReference>
<proteinExistence type="predicted"/>
<reference evidence="4" key="1">
    <citation type="submission" date="2021-01" db="EMBL/GenBank/DDBJ databases">
        <authorList>
            <person name="Kaushik A."/>
        </authorList>
    </citation>
    <scope>NUCLEOTIDE SEQUENCE</scope>
    <source>
        <strain evidence="4">AG2-2IIIB</strain>
    </source>
</reference>
<feature type="repeat" description="WD" evidence="3">
    <location>
        <begin position="541"/>
        <end position="572"/>
    </location>
</feature>
<dbReference type="PRINTS" id="PR00320">
    <property type="entry name" value="GPROTEINBRPT"/>
</dbReference>
<dbReference type="PROSITE" id="PS50294">
    <property type="entry name" value="WD_REPEATS_REGION"/>
    <property type="match status" value="4"/>
</dbReference>
<dbReference type="SUPFAM" id="SSF50978">
    <property type="entry name" value="WD40 repeat-like"/>
    <property type="match status" value="2"/>
</dbReference>
<dbReference type="InterPro" id="IPR015943">
    <property type="entry name" value="WD40/YVTN_repeat-like_dom_sf"/>
</dbReference>
<dbReference type="Proteomes" id="UP000663843">
    <property type="component" value="Unassembled WGS sequence"/>
</dbReference>
<evidence type="ECO:0000313" key="5">
    <source>
        <dbReference type="Proteomes" id="UP000663843"/>
    </source>
</evidence>
<name>A0A8H3GYR1_9AGAM</name>
<comment type="caution">
    <text evidence="4">The sequence shown here is derived from an EMBL/GenBank/DDBJ whole genome shotgun (WGS) entry which is preliminary data.</text>
</comment>
<dbReference type="SMART" id="SM00320">
    <property type="entry name" value="WD40"/>
    <property type="match status" value="9"/>
</dbReference>
<feature type="repeat" description="WD" evidence="3">
    <location>
        <begin position="486"/>
        <end position="527"/>
    </location>
</feature>
<accession>A0A8H3GYR1</accession>
<feature type="repeat" description="WD" evidence="3">
    <location>
        <begin position="271"/>
        <end position="312"/>
    </location>
</feature>
<keyword evidence="2" id="KW-0677">Repeat</keyword>
<feature type="repeat" description="WD" evidence="3">
    <location>
        <begin position="399"/>
        <end position="441"/>
    </location>
</feature>
<feature type="repeat" description="WD" evidence="3">
    <location>
        <begin position="357"/>
        <end position="398"/>
    </location>
</feature>
<gene>
    <name evidence="4" type="ORF">RDB_LOCUS111204</name>
</gene>
<sequence length="923" mass="102245">PLRSVLHVSDHNNLVTTLHASFPDFMFSEERSKQLFCNRSSHDGFLARRCLAIMKSQLRFNICKIESSFLVDDEIGDLEERVERNISQELFYASRFWVDHLSQGEDSTPSPVMQMVHEFLSQRLLFWMEVLNLNKCMVAGAVASTKVHMWLRNLHAPSDLVVLASDAQTFVGNYAAHQVSASTSHIYISTLPLSSPTSQIRRIYWPRFTGLVQATGTLMNKIDQASLAVWTSDYPIRSASFSADRKYIVIGDENGRISVRHSHNGNSLITFQAHHEVISSVSFSSDAALIASSSYDHTVCIWKVSDGSLAFEPFRGHTGSVNSVAFSPDGMYLASGSHDSTIRIWGTRGPSYCRSILAGHELSVESVMFSSDGMQIVSGAYDQTVCIWDASSGKLLRTFRGHTGPILCVRFSPCGTFIITSSSLESTIYTWDTQTGAPIGHPFLVNANFITSIAISPEGERIASGLFDNTIIVSHRRSGEIMAGPFKGHTGPVRSVEFSADGAWIVSASEDKTVRIWNAQGKNYTHSMETPPESITFNVLIATSPDGAYIAYGYSNATIKVWDVRHAAVVINACLLPLSDYGRVLLLTFSSDSKLIFIAYQTGFMDTLDLQAAQPIGPYLVRFSLSSHVHPQPLAFSSDGRSAIGRSSNHPKRPYDLQLWGIHFNQPSYTIRARDHNDPFLKAVFSPNNTRLATATTHSIIDLWDRWSGQHIAGPFHPSTCAPVRKMDISTDGNQLVFVRNGESPRLLDMTNGVCTTLPGPICNETSNFNSLKFSPNASNIAFLIEVNGQHGQRYVLYDIPHPSEGRSDYETRIFGDFPPNRSALGFIANKPFAVLPVCESDGTREMFMRVRMDKSDIPYTSASDGDGWFLDGNSKRAIWVPPEIRSSFLRQTGAKFANECIIAVGYDDILVGEEWSKCYIGE</sequence>
<dbReference type="GO" id="GO:1990234">
    <property type="term" value="C:transferase complex"/>
    <property type="evidence" value="ECO:0007669"/>
    <property type="project" value="UniProtKB-ARBA"/>
</dbReference>
<dbReference type="InterPro" id="IPR019775">
    <property type="entry name" value="WD40_repeat_CS"/>
</dbReference>
<dbReference type="InterPro" id="IPR001680">
    <property type="entry name" value="WD40_rpt"/>
</dbReference>
<keyword evidence="1 3" id="KW-0853">WD repeat</keyword>
<dbReference type="CDD" id="cd00200">
    <property type="entry name" value="WD40"/>
    <property type="match status" value="1"/>
</dbReference>
<dbReference type="InterPro" id="IPR036322">
    <property type="entry name" value="WD40_repeat_dom_sf"/>
</dbReference>
<protein>
    <submittedName>
        <fullName evidence="4">Uncharacterized protein</fullName>
    </submittedName>
</protein>
<evidence type="ECO:0000256" key="3">
    <source>
        <dbReference type="PROSITE-ProRule" id="PRU00221"/>
    </source>
</evidence>
<dbReference type="AlphaFoldDB" id="A0A8H3GYR1"/>
<evidence type="ECO:0000256" key="1">
    <source>
        <dbReference type="ARBA" id="ARBA00022574"/>
    </source>
</evidence>
<feature type="repeat" description="WD" evidence="3">
    <location>
        <begin position="314"/>
        <end position="345"/>
    </location>
</feature>
<dbReference type="PROSITE" id="PS50082">
    <property type="entry name" value="WD_REPEATS_2"/>
    <property type="match status" value="7"/>
</dbReference>
<organism evidence="4 5">
    <name type="scientific">Rhizoctonia solani</name>
    <dbReference type="NCBI Taxonomy" id="456999"/>
    <lineage>
        <taxon>Eukaryota</taxon>
        <taxon>Fungi</taxon>
        <taxon>Dikarya</taxon>
        <taxon>Basidiomycota</taxon>
        <taxon>Agaricomycotina</taxon>
        <taxon>Agaricomycetes</taxon>
        <taxon>Cantharellales</taxon>
        <taxon>Ceratobasidiaceae</taxon>
        <taxon>Rhizoctonia</taxon>
    </lineage>
</organism>
<dbReference type="PANTHER" id="PTHR22847">
    <property type="entry name" value="WD40 REPEAT PROTEIN"/>
    <property type="match status" value="1"/>
</dbReference>